<dbReference type="InterPro" id="IPR043502">
    <property type="entry name" value="DNA/RNA_pol_sf"/>
</dbReference>
<dbReference type="InterPro" id="IPR043128">
    <property type="entry name" value="Rev_trsase/Diguanyl_cyclase"/>
</dbReference>
<dbReference type="EMBL" id="BKCJ010007386">
    <property type="protein sequence ID" value="GEU77003.1"/>
    <property type="molecule type" value="Genomic_DNA"/>
</dbReference>
<protein>
    <submittedName>
        <fullName evidence="2">Reverse transcriptase domain-containing protein</fullName>
    </submittedName>
</protein>
<feature type="region of interest" description="Disordered" evidence="1">
    <location>
        <begin position="236"/>
        <end position="264"/>
    </location>
</feature>
<keyword evidence="2" id="KW-0548">Nucleotidyltransferase</keyword>
<dbReference type="PANTHER" id="PTHR33064">
    <property type="entry name" value="POL PROTEIN"/>
    <property type="match status" value="1"/>
</dbReference>
<gene>
    <name evidence="2" type="ORF">Tci_048981</name>
</gene>
<dbReference type="SUPFAM" id="SSF56672">
    <property type="entry name" value="DNA/RNA polymerases"/>
    <property type="match status" value="1"/>
</dbReference>
<comment type="caution">
    <text evidence="2">The sequence shown here is derived from an EMBL/GenBank/DDBJ whole genome shotgun (WGS) entry which is preliminary data.</text>
</comment>
<dbReference type="Gene3D" id="3.30.70.270">
    <property type="match status" value="2"/>
</dbReference>
<feature type="compositionally biased region" description="Basic and acidic residues" evidence="1">
    <location>
        <begin position="236"/>
        <end position="254"/>
    </location>
</feature>
<keyword evidence="2" id="KW-0808">Transferase</keyword>
<evidence type="ECO:0000256" key="1">
    <source>
        <dbReference type="SAM" id="MobiDB-lite"/>
    </source>
</evidence>
<sequence length="657" mass="73941">MPPRMRTRSADRPVAKSRGRGMDVRVGRGGGRGRGPREGNDERADELNGQENNQGLGGNRGVKGVNRNVEGVNEGVGGAPDFSMINAQQLQNLLPAMLAHVGNQGNVENQNGNVVYENVQENVGNVLANGNRFIMIEEFCPSHEMQKLETELWNHAMVGAGHAAYTDRFHELARFVSHLVTPESKKIERYVYGLPSQIRKMLAATKPMTIQKAVQISGVLTDKAVRNGSIKKVEKRENVGEISKDKNGRDDNKRTRTGNAFSTTVNPIGRENTSAWTKCITCNSYHTPEGLVALASTVTAQGIHVGSRGSSPRPEHCDIRYLNLLKTQEEHVEHLRLVLELLKKEKLYAKFSKCEFWLREVQFLGYMINAGYYRRFIENFSKIAKSLTILTQKYKTFDWGEEHELAFQTLKDKLCNAPVLALLDRDVTLENRYPMDDEPLWAADRVVTPTPGSTITIPETANEFFIKDENTLVEVGKFTFPADFVILEMEKDSKVPLSLGRPFLHTADVVIQVKQKQLNLGIGTERMIFNIDSIMKHSYSNDDTYFSINVIDEILEEDFDALLDEGSKIFHSIEGTLLEEEIYAEFDEFIAMTANKNSDSESDTEGPPFKKITINTDYKIKTSLEEPPIILELKPLPDNLEYVILEEHSFLPVIISS</sequence>
<keyword evidence="2" id="KW-0695">RNA-directed DNA polymerase</keyword>
<feature type="region of interest" description="Disordered" evidence="1">
    <location>
        <begin position="1"/>
        <end position="66"/>
    </location>
</feature>
<dbReference type="AlphaFoldDB" id="A0A6L2MSU3"/>
<dbReference type="InterPro" id="IPR021109">
    <property type="entry name" value="Peptidase_aspartic_dom_sf"/>
</dbReference>
<dbReference type="Gene3D" id="2.40.70.10">
    <property type="entry name" value="Acid Proteases"/>
    <property type="match status" value="1"/>
</dbReference>
<dbReference type="GO" id="GO:0003964">
    <property type="term" value="F:RNA-directed DNA polymerase activity"/>
    <property type="evidence" value="ECO:0007669"/>
    <property type="project" value="UniProtKB-KW"/>
</dbReference>
<proteinExistence type="predicted"/>
<dbReference type="InterPro" id="IPR051320">
    <property type="entry name" value="Viral_Replic_Matur_Polypro"/>
</dbReference>
<feature type="compositionally biased region" description="Basic and acidic residues" evidence="1">
    <location>
        <begin position="35"/>
        <end position="46"/>
    </location>
</feature>
<organism evidence="2">
    <name type="scientific">Tanacetum cinerariifolium</name>
    <name type="common">Dalmatian daisy</name>
    <name type="synonym">Chrysanthemum cinerariifolium</name>
    <dbReference type="NCBI Taxonomy" id="118510"/>
    <lineage>
        <taxon>Eukaryota</taxon>
        <taxon>Viridiplantae</taxon>
        <taxon>Streptophyta</taxon>
        <taxon>Embryophyta</taxon>
        <taxon>Tracheophyta</taxon>
        <taxon>Spermatophyta</taxon>
        <taxon>Magnoliopsida</taxon>
        <taxon>eudicotyledons</taxon>
        <taxon>Gunneridae</taxon>
        <taxon>Pentapetalae</taxon>
        <taxon>asterids</taxon>
        <taxon>campanulids</taxon>
        <taxon>Asterales</taxon>
        <taxon>Asteraceae</taxon>
        <taxon>Asteroideae</taxon>
        <taxon>Anthemideae</taxon>
        <taxon>Anthemidinae</taxon>
        <taxon>Tanacetum</taxon>
    </lineage>
</organism>
<accession>A0A6L2MSU3</accession>
<reference evidence="2" key="1">
    <citation type="journal article" date="2019" name="Sci. Rep.">
        <title>Draft genome of Tanacetum cinerariifolium, the natural source of mosquito coil.</title>
        <authorList>
            <person name="Yamashiro T."/>
            <person name="Shiraishi A."/>
            <person name="Satake H."/>
            <person name="Nakayama K."/>
        </authorList>
    </citation>
    <scope>NUCLEOTIDE SEQUENCE</scope>
</reference>
<name>A0A6L2MSU3_TANCI</name>
<evidence type="ECO:0000313" key="2">
    <source>
        <dbReference type="EMBL" id="GEU77003.1"/>
    </source>
</evidence>
<dbReference type="PANTHER" id="PTHR33064:SF37">
    <property type="entry name" value="RIBONUCLEASE H"/>
    <property type="match status" value="1"/>
</dbReference>
<feature type="compositionally biased region" description="Basic and acidic residues" evidence="1">
    <location>
        <begin position="8"/>
        <end position="26"/>
    </location>
</feature>